<organism evidence="10 11">
    <name type="scientific">Salsuginibacillus halophilus</name>
    <dbReference type="NCBI Taxonomy" id="517424"/>
    <lineage>
        <taxon>Bacteria</taxon>
        <taxon>Bacillati</taxon>
        <taxon>Bacillota</taxon>
        <taxon>Bacilli</taxon>
        <taxon>Bacillales</taxon>
        <taxon>Bacillaceae</taxon>
        <taxon>Salsuginibacillus</taxon>
    </lineage>
</organism>
<feature type="binding site" evidence="7">
    <location>
        <position position="125"/>
    </location>
    <ligand>
        <name>Zn(2+)</name>
        <dbReference type="ChEBI" id="CHEBI:29105"/>
        <label>2</label>
    </ligand>
</feature>
<sequence>MQDWLNEKLQMLNVTEDMAKETEGFNRLSYTEEEWEAIDAFQSIAESLGMHVRMDEAGNRIARWTPEGAAGAAVAVGSHVDTVESGGGYDGVVGVLAGLGAVKILQDEKVQPSRPVEVICFASEESARFGVSTVGSKAMIGAEELLAQKDVKDKNGVSIEEAVEARGLSFAEILKAERSRDELHSFIELHIEQGMRIERAEAQIGVVTAIACPTRLKLTIQGEAGHTGTAPMAERKDALAAAAEVIQYVEAEGRRQSEKSHPPVVATASTIQALPNVMNVIPGTVELGVDIRSVDNDKKKEAAQHIFEFCQMLAHKRGITVEQSVLVDNPAVPLDDHVRNALQSSVEACGFKPYVMESGAGHDVMNMAKKVPSGLIFIPCKDGVSHHPAELASVKDIERGTRVLAGYLKNVQ</sequence>
<gene>
    <name evidence="10" type="ORF">B0H94_10345</name>
</gene>
<dbReference type="GO" id="GO:0016813">
    <property type="term" value="F:hydrolase activity, acting on carbon-nitrogen (but not peptide) bonds, in linear amidines"/>
    <property type="evidence" value="ECO:0007669"/>
    <property type="project" value="InterPro"/>
</dbReference>
<dbReference type="NCBIfam" id="NF006771">
    <property type="entry name" value="PRK09290.1-5"/>
    <property type="match status" value="1"/>
</dbReference>
<evidence type="ECO:0000313" key="11">
    <source>
        <dbReference type="Proteomes" id="UP000242310"/>
    </source>
</evidence>
<evidence type="ECO:0000256" key="3">
    <source>
        <dbReference type="ARBA" id="ARBA00011738"/>
    </source>
</evidence>
<keyword evidence="7" id="KW-0862">Zinc</keyword>
<feature type="binding site" evidence="8">
    <location>
        <position position="215"/>
    </location>
    <ligand>
        <name>allantoate</name>
        <dbReference type="ChEBI" id="CHEBI:17536"/>
    </ligand>
</feature>
<protein>
    <submittedName>
        <fullName evidence="10">N-carbamoyl-L-amino-acid hydrolase</fullName>
    </submittedName>
</protein>
<evidence type="ECO:0000256" key="1">
    <source>
        <dbReference type="ARBA" id="ARBA00001936"/>
    </source>
</evidence>
<keyword evidence="5 10" id="KW-0378">Hydrolase</keyword>
<evidence type="ECO:0000259" key="9">
    <source>
        <dbReference type="Pfam" id="PF07687"/>
    </source>
</evidence>
<name>A0A2P8HW87_9BACI</name>
<evidence type="ECO:0000256" key="7">
    <source>
        <dbReference type="PIRSR" id="PIRSR001235-1"/>
    </source>
</evidence>
<proteinExistence type="inferred from homology"/>
<feature type="binding site" evidence="7">
    <location>
        <position position="90"/>
    </location>
    <ligand>
        <name>Zn(2+)</name>
        <dbReference type="ChEBI" id="CHEBI:29105"/>
        <label>2</label>
    </ligand>
</feature>
<feature type="domain" description="Peptidase M20 dimerisation" evidence="9">
    <location>
        <begin position="216"/>
        <end position="311"/>
    </location>
</feature>
<keyword evidence="11" id="KW-1185">Reference proteome</keyword>
<dbReference type="InterPro" id="IPR036264">
    <property type="entry name" value="Bact_exopeptidase_dim_dom"/>
</dbReference>
<dbReference type="Gene3D" id="3.40.630.10">
    <property type="entry name" value="Zn peptidases"/>
    <property type="match status" value="1"/>
</dbReference>
<comment type="caution">
    <text evidence="10">The sequence shown here is derived from an EMBL/GenBank/DDBJ whole genome shotgun (WGS) entry which is preliminary data.</text>
</comment>
<feature type="binding site" evidence="7">
    <location>
        <position position="79"/>
    </location>
    <ligand>
        <name>Zn(2+)</name>
        <dbReference type="ChEBI" id="CHEBI:29105"/>
        <label>1</label>
    </ligand>
</feature>
<evidence type="ECO:0000256" key="5">
    <source>
        <dbReference type="ARBA" id="ARBA00022801"/>
    </source>
</evidence>
<dbReference type="Proteomes" id="UP000242310">
    <property type="component" value="Unassembled WGS sequence"/>
</dbReference>
<reference evidence="10 11" key="1">
    <citation type="submission" date="2018-03" db="EMBL/GenBank/DDBJ databases">
        <title>Genomic Encyclopedia of Type Strains, Phase III (KMG-III): the genomes of soil and plant-associated and newly described type strains.</title>
        <authorList>
            <person name="Whitman W."/>
        </authorList>
    </citation>
    <scope>NUCLEOTIDE SEQUENCE [LARGE SCALE GENOMIC DNA]</scope>
    <source>
        <strain evidence="10 11">CGMCC 1.07653</strain>
    </source>
</reference>
<feature type="binding site" evidence="7">
    <location>
        <position position="386"/>
    </location>
    <ligand>
        <name>Zn(2+)</name>
        <dbReference type="ChEBI" id="CHEBI:29105"/>
        <label>2</label>
    </ligand>
</feature>
<evidence type="ECO:0000256" key="2">
    <source>
        <dbReference type="ARBA" id="ARBA00006153"/>
    </source>
</evidence>
<evidence type="ECO:0000256" key="4">
    <source>
        <dbReference type="ARBA" id="ARBA00022723"/>
    </source>
</evidence>
<dbReference type="SUPFAM" id="SSF55031">
    <property type="entry name" value="Bacterial exopeptidase dimerisation domain"/>
    <property type="match status" value="1"/>
</dbReference>
<keyword evidence="4 7" id="KW-0479">Metal-binding</keyword>
<dbReference type="OrthoDB" id="9808195at2"/>
<feature type="binding site" evidence="7">
    <location>
        <position position="90"/>
    </location>
    <ligand>
        <name>Zn(2+)</name>
        <dbReference type="ChEBI" id="CHEBI:29105"/>
        <label>1</label>
    </ligand>
</feature>
<dbReference type="RefSeq" id="WP_106587768.1">
    <property type="nucleotide sequence ID" value="NZ_PYAV01000003.1"/>
</dbReference>
<dbReference type="Pfam" id="PF07687">
    <property type="entry name" value="M20_dimer"/>
    <property type="match status" value="1"/>
</dbReference>
<evidence type="ECO:0000256" key="8">
    <source>
        <dbReference type="PIRSR" id="PIRSR001235-2"/>
    </source>
</evidence>
<dbReference type="CDD" id="cd03884">
    <property type="entry name" value="M20_bAS"/>
    <property type="match status" value="1"/>
</dbReference>
<dbReference type="GO" id="GO:0046872">
    <property type="term" value="F:metal ion binding"/>
    <property type="evidence" value="ECO:0007669"/>
    <property type="project" value="UniProtKB-KW"/>
</dbReference>
<dbReference type="InterPro" id="IPR011650">
    <property type="entry name" value="Peptidase_M20_dimer"/>
</dbReference>
<comment type="subunit">
    <text evidence="3">Homodimer.</text>
</comment>
<keyword evidence="6" id="KW-0464">Manganese</keyword>
<dbReference type="NCBIfam" id="TIGR01879">
    <property type="entry name" value="hydantase"/>
    <property type="match status" value="1"/>
</dbReference>
<accession>A0A2P8HW87</accession>
<comment type="cofactor">
    <cofactor evidence="1">
        <name>Mn(2+)</name>
        <dbReference type="ChEBI" id="CHEBI:29035"/>
    </cofactor>
</comment>
<dbReference type="PIRSF" id="PIRSF001235">
    <property type="entry name" value="Amidase_carbamoylase"/>
    <property type="match status" value="1"/>
</dbReference>
<dbReference type="Pfam" id="PF01546">
    <property type="entry name" value="Peptidase_M20"/>
    <property type="match status" value="1"/>
</dbReference>
<dbReference type="InterPro" id="IPR002933">
    <property type="entry name" value="Peptidase_M20"/>
</dbReference>
<comment type="similarity">
    <text evidence="2">Belongs to the peptidase M20 family.</text>
</comment>
<feature type="binding site" evidence="8">
    <location>
        <position position="292"/>
    </location>
    <ligand>
        <name>allantoate</name>
        <dbReference type="ChEBI" id="CHEBI:17536"/>
    </ligand>
</feature>
<feature type="binding site" evidence="8">
    <location>
        <position position="279"/>
    </location>
    <ligand>
        <name>allantoate</name>
        <dbReference type="ChEBI" id="CHEBI:17536"/>
    </ligand>
</feature>
<dbReference type="InterPro" id="IPR010158">
    <property type="entry name" value="Amidase_Cbmase"/>
</dbReference>
<evidence type="ECO:0000256" key="6">
    <source>
        <dbReference type="ARBA" id="ARBA00023211"/>
    </source>
</evidence>
<dbReference type="EMBL" id="PYAV01000003">
    <property type="protein sequence ID" value="PSL50434.1"/>
    <property type="molecule type" value="Genomic_DNA"/>
</dbReference>
<evidence type="ECO:0000313" key="10">
    <source>
        <dbReference type="EMBL" id="PSL50434.1"/>
    </source>
</evidence>
<dbReference type="Gene3D" id="3.30.70.360">
    <property type="match status" value="1"/>
</dbReference>
<dbReference type="PANTHER" id="PTHR32494">
    <property type="entry name" value="ALLANTOATE DEIMINASE-RELATED"/>
    <property type="match status" value="1"/>
</dbReference>
<dbReference type="SUPFAM" id="SSF53187">
    <property type="entry name" value="Zn-dependent exopeptidases"/>
    <property type="match status" value="1"/>
</dbReference>
<dbReference type="AlphaFoldDB" id="A0A2P8HW87"/>
<dbReference type="PANTHER" id="PTHR32494:SF19">
    <property type="entry name" value="ALLANTOATE DEIMINASE-RELATED"/>
    <property type="match status" value="1"/>
</dbReference>
<comment type="cofactor">
    <cofactor evidence="7">
        <name>Zn(2+)</name>
        <dbReference type="ChEBI" id="CHEBI:29105"/>
    </cofactor>
    <text evidence="7">Binds 2 Zn(2+) ions per subunit.</text>
</comment>
<feature type="binding site" evidence="7">
    <location>
        <position position="190"/>
    </location>
    <ligand>
        <name>Zn(2+)</name>
        <dbReference type="ChEBI" id="CHEBI:29105"/>
        <label>1</label>
    </ligand>
</feature>